<dbReference type="SMART" id="SM00192">
    <property type="entry name" value="LDLa"/>
    <property type="match status" value="1"/>
</dbReference>
<evidence type="ECO:0000256" key="2">
    <source>
        <dbReference type="ARBA" id="ARBA00022525"/>
    </source>
</evidence>
<evidence type="ECO:0000313" key="10">
    <source>
        <dbReference type="Ensembl" id="ENSATEP00000059904.1"/>
    </source>
</evidence>
<keyword evidence="6 8" id="KW-1015">Disulfide bond</keyword>
<organism evidence="10 11">
    <name type="scientific">Anabas testudineus</name>
    <name type="common">Climbing perch</name>
    <name type="synonym">Anthias testudineus</name>
    <dbReference type="NCBI Taxonomy" id="64144"/>
    <lineage>
        <taxon>Eukaryota</taxon>
        <taxon>Metazoa</taxon>
        <taxon>Chordata</taxon>
        <taxon>Craniata</taxon>
        <taxon>Vertebrata</taxon>
        <taxon>Euteleostomi</taxon>
        <taxon>Actinopterygii</taxon>
        <taxon>Neopterygii</taxon>
        <taxon>Teleostei</taxon>
        <taxon>Neoteleostei</taxon>
        <taxon>Acanthomorphata</taxon>
        <taxon>Anabantaria</taxon>
        <taxon>Anabantiformes</taxon>
        <taxon>Anabantoidei</taxon>
        <taxon>Anabantidae</taxon>
        <taxon>Anabas</taxon>
    </lineage>
</organism>
<dbReference type="PROSITE" id="PS50092">
    <property type="entry name" value="TSP1"/>
    <property type="match status" value="3"/>
</dbReference>
<feature type="disulfide bond" evidence="8">
    <location>
        <begin position="52"/>
        <end position="67"/>
    </location>
</feature>
<evidence type="ECO:0000256" key="6">
    <source>
        <dbReference type="ARBA" id="ARBA00023157"/>
    </source>
</evidence>
<dbReference type="AlphaFoldDB" id="A0A7N6BCX3"/>
<evidence type="ECO:0000256" key="8">
    <source>
        <dbReference type="PROSITE-ProRule" id="PRU00124"/>
    </source>
</evidence>
<evidence type="ECO:0000259" key="9">
    <source>
        <dbReference type="Pfam" id="PF19028"/>
    </source>
</evidence>
<dbReference type="InterPro" id="IPR036055">
    <property type="entry name" value="LDL_receptor-like_sf"/>
</dbReference>
<dbReference type="Ensembl" id="ENSATET00000056763.1">
    <property type="protein sequence ID" value="ENSATEP00000059904.1"/>
    <property type="gene ID" value="ENSATEG00000028905.1"/>
</dbReference>
<dbReference type="InterPro" id="IPR052065">
    <property type="entry name" value="Compl_asym_regulator"/>
</dbReference>
<dbReference type="FunFam" id="2.20.100.10:FF:000001">
    <property type="entry name" value="semaphorin-5A isoform X1"/>
    <property type="match status" value="1"/>
</dbReference>
<dbReference type="SMART" id="SM00209">
    <property type="entry name" value="TSP1"/>
    <property type="match status" value="3"/>
</dbReference>
<dbReference type="Proteomes" id="UP000265040">
    <property type="component" value="Chromosome 2"/>
</dbReference>
<dbReference type="InterPro" id="IPR044004">
    <property type="entry name" value="TSP1_spondin_dom"/>
</dbReference>
<evidence type="ECO:0000256" key="4">
    <source>
        <dbReference type="ARBA" id="ARBA00022729"/>
    </source>
</evidence>
<evidence type="ECO:0000256" key="5">
    <source>
        <dbReference type="ARBA" id="ARBA00022737"/>
    </source>
</evidence>
<dbReference type="PANTHER" id="PTHR22906">
    <property type="entry name" value="PROPERDIN"/>
    <property type="match status" value="1"/>
</dbReference>
<reference evidence="10" key="2">
    <citation type="submission" date="2025-08" db="UniProtKB">
        <authorList>
            <consortium name="Ensembl"/>
        </authorList>
    </citation>
    <scope>IDENTIFICATION</scope>
</reference>
<dbReference type="InterPro" id="IPR002172">
    <property type="entry name" value="LDrepeatLR_classA_rpt"/>
</dbReference>
<feature type="disulfide bond" evidence="8">
    <location>
        <begin position="40"/>
        <end position="58"/>
    </location>
</feature>
<dbReference type="InterPro" id="IPR036383">
    <property type="entry name" value="TSP1_rpt_sf"/>
</dbReference>
<keyword evidence="2" id="KW-0964">Secreted</keyword>
<dbReference type="PROSITE" id="PS50068">
    <property type="entry name" value="LDLRA_2"/>
    <property type="match status" value="1"/>
</dbReference>
<keyword evidence="3" id="KW-0245">EGF-like domain</keyword>
<evidence type="ECO:0000256" key="7">
    <source>
        <dbReference type="ARBA" id="ARBA00023180"/>
    </source>
</evidence>
<dbReference type="Gene3D" id="4.10.400.10">
    <property type="entry name" value="Low-density Lipoprotein Receptor"/>
    <property type="match status" value="1"/>
</dbReference>
<accession>A0A7N6BCX3</accession>
<dbReference type="InterPro" id="IPR000884">
    <property type="entry name" value="TSP1_rpt"/>
</dbReference>
<reference evidence="10" key="1">
    <citation type="submission" date="2021-04" db="EMBL/GenBank/DDBJ databases">
        <authorList>
            <consortium name="Wellcome Sanger Institute Data Sharing"/>
        </authorList>
    </citation>
    <scope>NUCLEOTIDE SEQUENCE [LARGE SCALE GENOMIC DNA]</scope>
</reference>
<keyword evidence="11" id="KW-1185">Reference proteome</keyword>
<sequence>MDQHLNRLFDSVSCLAPLITSTLHDGGLPRVLCVEGQFACRSFGCVDSAQVCDGRQDCLDGSDEEHCGTHQPPVREQGASKYRGLLLVQIEIYMSQIRFLSSPLVDCIMSPWTAWSACSVSCGLGSLFRQRDILREALPGGACGVTQFDSRACFPRACPVDGHWSGWTEWSECDAQCGGGVKQRNRTCTAPPPKNGGRECEGMTLQSQTCNSQPFNGGWSAWTPWSQCSSECDSGVQTRERFCNSPSPQHGGTGRNGAAAVEHVTLV</sequence>
<feature type="disulfide bond" evidence="8">
    <location>
        <begin position="33"/>
        <end position="45"/>
    </location>
</feature>
<dbReference type="PANTHER" id="PTHR22906:SF43">
    <property type="entry name" value="PROPERDIN"/>
    <property type="match status" value="1"/>
</dbReference>
<dbReference type="PROSITE" id="PS01209">
    <property type="entry name" value="LDLRA_1"/>
    <property type="match status" value="1"/>
</dbReference>
<dbReference type="GeneTree" id="ENSGT00440000038972"/>
<dbReference type="Gene3D" id="2.20.100.10">
    <property type="entry name" value="Thrombospondin type-1 (TSP1) repeat"/>
    <property type="match status" value="3"/>
</dbReference>
<dbReference type="PRINTS" id="PR01705">
    <property type="entry name" value="TSP1REPEAT"/>
</dbReference>
<protein>
    <recommendedName>
        <fullName evidence="9">Spondin-like TSP1 domain-containing protein</fullName>
    </recommendedName>
</protein>
<dbReference type="SUPFAM" id="SSF57424">
    <property type="entry name" value="LDL receptor-like module"/>
    <property type="match status" value="1"/>
</dbReference>
<evidence type="ECO:0000313" key="11">
    <source>
        <dbReference type="Proteomes" id="UP000265040"/>
    </source>
</evidence>
<dbReference type="InterPro" id="IPR023415">
    <property type="entry name" value="LDLR_class-A_CS"/>
</dbReference>
<dbReference type="SUPFAM" id="SSF82895">
    <property type="entry name" value="TSP-1 type 1 repeat"/>
    <property type="match status" value="3"/>
</dbReference>
<name>A0A7N6BCX3_ANATE</name>
<keyword evidence="4" id="KW-0732">Signal</keyword>
<reference evidence="10" key="3">
    <citation type="submission" date="2025-09" db="UniProtKB">
        <authorList>
            <consortium name="Ensembl"/>
        </authorList>
    </citation>
    <scope>IDENTIFICATION</scope>
</reference>
<dbReference type="Pfam" id="PF00057">
    <property type="entry name" value="Ldl_recept_a"/>
    <property type="match status" value="1"/>
</dbReference>
<keyword evidence="7" id="KW-0325">Glycoprotein</keyword>
<keyword evidence="5" id="KW-0677">Repeat</keyword>
<dbReference type="Pfam" id="PF00090">
    <property type="entry name" value="TSP_1"/>
    <property type="match status" value="2"/>
</dbReference>
<dbReference type="CDD" id="cd00112">
    <property type="entry name" value="LDLa"/>
    <property type="match status" value="1"/>
</dbReference>
<proteinExistence type="predicted"/>
<dbReference type="FunFam" id="2.20.100.10:FF:000002">
    <property type="entry name" value="Unc-5 netrin receptor C"/>
    <property type="match status" value="1"/>
</dbReference>
<comment type="subcellular location">
    <subcellularLocation>
        <location evidence="1">Secreted</location>
    </subcellularLocation>
</comment>
<evidence type="ECO:0000256" key="1">
    <source>
        <dbReference type="ARBA" id="ARBA00004613"/>
    </source>
</evidence>
<feature type="domain" description="Spondin-like TSP1" evidence="9">
    <location>
        <begin position="107"/>
        <end position="158"/>
    </location>
</feature>
<evidence type="ECO:0000256" key="3">
    <source>
        <dbReference type="ARBA" id="ARBA00022536"/>
    </source>
</evidence>
<dbReference type="Pfam" id="PF19028">
    <property type="entry name" value="TSP1_spondin"/>
    <property type="match status" value="1"/>
</dbReference>